<gene>
    <name evidence="3" type="ORF">ECPE_LOCUS2888</name>
</gene>
<dbReference type="Pfam" id="PF00965">
    <property type="entry name" value="TIMP"/>
    <property type="match status" value="1"/>
</dbReference>
<dbReference type="GO" id="GO:0005576">
    <property type="term" value="C:extracellular region"/>
    <property type="evidence" value="ECO:0007669"/>
    <property type="project" value="UniProtKB-SubCell"/>
</dbReference>
<protein>
    <submittedName>
        <fullName evidence="5">DUF4757 domain-containing protein</fullName>
    </submittedName>
</protein>
<reference evidence="3 4" key="2">
    <citation type="submission" date="2018-11" db="EMBL/GenBank/DDBJ databases">
        <authorList>
            <consortium name="Pathogen Informatics"/>
        </authorList>
    </citation>
    <scope>NUCLEOTIDE SEQUENCE [LARGE SCALE GENOMIC DNA]</scope>
    <source>
        <strain evidence="3 4">Egypt</strain>
    </source>
</reference>
<evidence type="ECO:0000256" key="1">
    <source>
        <dbReference type="ARBA" id="ARBA00004613"/>
    </source>
</evidence>
<dbReference type="EMBL" id="UZAN01039928">
    <property type="protein sequence ID" value="VDP67718.1"/>
    <property type="molecule type" value="Genomic_DNA"/>
</dbReference>
<accession>A0A183A7F3</accession>
<proteinExistence type="predicted"/>
<comment type="subcellular location">
    <subcellularLocation>
        <location evidence="1">Secreted</location>
    </subcellularLocation>
</comment>
<keyword evidence="4" id="KW-1185">Reference proteome</keyword>
<reference evidence="5" key="1">
    <citation type="submission" date="2016-06" db="UniProtKB">
        <authorList>
            <consortium name="WormBaseParasite"/>
        </authorList>
    </citation>
    <scope>IDENTIFICATION</scope>
</reference>
<dbReference type="GO" id="GO:0008191">
    <property type="term" value="F:metalloendopeptidase inhibitor activity"/>
    <property type="evidence" value="ECO:0007669"/>
    <property type="project" value="InterPro"/>
</dbReference>
<dbReference type="OrthoDB" id="6041373at2759"/>
<keyword evidence="2" id="KW-0964">Secreted</keyword>
<evidence type="ECO:0000256" key="2">
    <source>
        <dbReference type="ARBA" id="ARBA00022525"/>
    </source>
</evidence>
<dbReference type="SUPFAM" id="SSF50242">
    <property type="entry name" value="TIMP-like"/>
    <property type="match status" value="1"/>
</dbReference>
<dbReference type="Proteomes" id="UP000272942">
    <property type="component" value="Unassembled WGS sequence"/>
</dbReference>
<evidence type="ECO:0000313" key="5">
    <source>
        <dbReference type="WBParaSite" id="ECPE_0000289101-mRNA-1"/>
    </source>
</evidence>
<dbReference type="InterPro" id="IPR008993">
    <property type="entry name" value="TIMP-like_OB-fold"/>
</dbReference>
<organism evidence="5">
    <name type="scientific">Echinostoma caproni</name>
    <dbReference type="NCBI Taxonomy" id="27848"/>
    <lineage>
        <taxon>Eukaryota</taxon>
        <taxon>Metazoa</taxon>
        <taxon>Spiralia</taxon>
        <taxon>Lophotrochozoa</taxon>
        <taxon>Platyhelminthes</taxon>
        <taxon>Trematoda</taxon>
        <taxon>Digenea</taxon>
        <taxon>Plagiorchiida</taxon>
        <taxon>Echinostomata</taxon>
        <taxon>Echinostomatoidea</taxon>
        <taxon>Echinostomatidae</taxon>
        <taxon>Echinostoma</taxon>
    </lineage>
</organism>
<dbReference type="AlphaFoldDB" id="A0A183A7F3"/>
<dbReference type="InterPro" id="IPR027465">
    <property type="entry name" value="TIMP_C"/>
</dbReference>
<name>A0A183A7F3_9TREM</name>
<evidence type="ECO:0000313" key="4">
    <source>
        <dbReference type="Proteomes" id="UP000272942"/>
    </source>
</evidence>
<evidence type="ECO:0000313" key="3">
    <source>
        <dbReference type="EMBL" id="VDP67718.1"/>
    </source>
</evidence>
<sequence>MRLDCGVNIAFTAAQDDDNDDNEEVYDGGDGLYVDGLPSVDSCSWKAPWNEVTRQQERYLRSKYSLFCGICKIQRVLRLDPQYHNRSDTCYVAHSPNPNEVTTVPKLQFQ</sequence>
<dbReference type="InterPro" id="IPR001820">
    <property type="entry name" value="TIMP"/>
</dbReference>
<dbReference type="Gene3D" id="3.90.370.10">
    <property type="entry name" value="Tissue inhibitor of metalloproteinase-1. Chain B, domain 1"/>
    <property type="match status" value="1"/>
</dbReference>
<dbReference type="WBParaSite" id="ECPE_0000289101-mRNA-1">
    <property type="protein sequence ID" value="ECPE_0000289101-mRNA-1"/>
    <property type="gene ID" value="ECPE_0000289101"/>
</dbReference>